<evidence type="ECO:0000259" key="2">
    <source>
        <dbReference type="PROSITE" id="PS50110"/>
    </source>
</evidence>
<feature type="domain" description="EAL" evidence="3">
    <location>
        <begin position="151"/>
        <end position="402"/>
    </location>
</feature>
<dbReference type="GO" id="GO:0000160">
    <property type="term" value="P:phosphorelay signal transduction system"/>
    <property type="evidence" value="ECO:0007669"/>
    <property type="project" value="InterPro"/>
</dbReference>
<dbReference type="InterPro" id="IPR001789">
    <property type="entry name" value="Sig_transdc_resp-reg_receiver"/>
</dbReference>
<dbReference type="InterPro" id="IPR011006">
    <property type="entry name" value="CheY-like_superfamily"/>
</dbReference>
<reference evidence="4 5" key="1">
    <citation type="submission" date="2019-03" db="EMBL/GenBank/DDBJ databases">
        <title>Genomic Encyclopedia of Type Strains, Phase IV (KMG-IV): sequencing the most valuable type-strain genomes for metagenomic binning, comparative biology and taxonomic classification.</title>
        <authorList>
            <person name="Goeker M."/>
        </authorList>
    </citation>
    <scope>NUCLEOTIDE SEQUENCE [LARGE SCALE GENOMIC DNA]</scope>
    <source>
        <strain evidence="4 5">DSM 1709</strain>
    </source>
</reference>
<feature type="domain" description="Response regulatory" evidence="2">
    <location>
        <begin position="9"/>
        <end position="133"/>
    </location>
</feature>
<organism evidence="4 5">
    <name type="scientific">Rubrivivax gelatinosus</name>
    <name type="common">Rhodocyclus gelatinosus</name>
    <name type="synonym">Rhodopseudomonas gelatinosa</name>
    <dbReference type="NCBI Taxonomy" id="28068"/>
    <lineage>
        <taxon>Bacteria</taxon>
        <taxon>Pseudomonadati</taxon>
        <taxon>Pseudomonadota</taxon>
        <taxon>Betaproteobacteria</taxon>
        <taxon>Burkholderiales</taxon>
        <taxon>Sphaerotilaceae</taxon>
        <taxon>Rubrivivax</taxon>
    </lineage>
</organism>
<dbReference type="PANTHER" id="PTHR44757:SF2">
    <property type="entry name" value="BIOFILM ARCHITECTURE MAINTENANCE PROTEIN MBAA"/>
    <property type="match status" value="1"/>
</dbReference>
<dbReference type="PROSITE" id="PS50883">
    <property type="entry name" value="EAL"/>
    <property type="match status" value="1"/>
</dbReference>
<dbReference type="InterPro" id="IPR001633">
    <property type="entry name" value="EAL_dom"/>
</dbReference>
<dbReference type="SMART" id="SM00052">
    <property type="entry name" value="EAL"/>
    <property type="match status" value="1"/>
</dbReference>
<comment type="caution">
    <text evidence="4">The sequence shown here is derived from an EMBL/GenBank/DDBJ whole genome shotgun (WGS) entry which is preliminary data.</text>
</comment>
<dbReference type="SMART" id="SM00448">
    <property type="entry name" value="REC"/>
    <property type="match status" value="1"/>
</dbReference>
<dbReference type="SUPFAM" id="SSF141868">
    <property type="entry name" value="EAL domain-like"/>
    <property type="match status" value="1"/>
</dbReference>
<dbReference type="Gene3D" id="3.20.20.450">
    <property type="entry name" value="EAL domain"/>
    <property type="match status" value="1"/>
</dbReference>
<evidence type="ECO:0000313" key="4">
    <source>
        <dbReference type="EMBL" id="TCO99730.1"/>
    </source>
</evidence>
<feature type="modified residue" description="4-aspartylphosphate" evidence="1">
    <location>
        <position position="64"/>
    </location>
</feature>
<proteinExistence type="predicted"/>
<evidence type="ECO:0000256" key="1">
    <source>
        <dbReference type="PROSITE-ProRule" id="PRU00169"/>
    </source>
</evidence>
<dbReference type="CDD" id="cd01948">
    <property type="entry name" value="EAL"/>
    <property type="match status" value="1"/>
</dbReference>
<sequence>MKPETGPWKLLLVDDEPMVHEVSRLILAGLRFEDRAVELLTAGSAAEARDLLARHRDVALALVDVVMETDDAGLLLVQHIRQRLGNADMQIVLRTGQPGVAPEAEVMHGHEINGYFLKTEITAQRLNSIVISGLRAYRRTLELRAGGTPATERAADPLRPELAALGAPALLQVQPEVALANWQVVGVELLPQWRGAAGWLSAARLRQAAGDGALPAALAEPLLAAALHWARTWADSLGRPLRVSVPLAGDGLAEPEVGRRIVDAVRAAGLAPGTLDLLVGEAALRGAAPAVEALRAAGVTLTLADFGAGTISLPQLSGAAPDRLKLPRPFVRGVAGQPERMAVARSLIALAQTLQAVVIADGIASPEDAQFFKWEGCELGQGDALAPACAPQDLAAQVRQGPALAH</sequence>
<dbReference type="Gene3D" id="3.40.50.2300">
    <property type="match status" value="1"/>
</dbReference>
<dbReference type="RefSeq" id="WP_132649044.1">
    <property type="nucleotide sequence ID" value="NZ_NRRI01000038.1"/>
</dbReference>
<dbReference type="InterPro" id="IPR052155">
    <property type="entry name" value="Biofilm_reg_signaling"/>
</dbReference>
<dbReference type="SUPFAM" id="SSF52172">
    <property type="entry name" value="CheY-like"/>
    <property type="match status" value="1"/>
</dbReference>
<protein>
    <submittedName>
        <fullName evidence="4">EAL domain-containing protein (Putative c-di-GMP-specific phosphodiesterase class I)</fullName>
    </submittedName>
</protein>
<evidence type="ECO:0000313" key="5">
    <source>
        <dbReference type="Proteomes" id="UP000295106"/>
    </source>
</evidence>
<dbReference type="Proteomes" id="UP000295106">
    <property type="component" value="Unassembled WGS sequence"/>
</dbReference>
<keyword evidence="1" id="KW-0597">Phosphoprotein</keyword>
<dbReference type="Pfam" id="PF00563">
    <property type="entry name" value="EAL"/>
    <property type="match status" value="1"/>
</dbReference>
<dbReference type="AlphaFoldDB" id="A0A4R2M198"/>
<evidence type="ECO:0000259" key="3">
    <source>
        <dbReference type="PROSITE" id="PS50883"/>
    </source>
</evidence>
<gene>
    <name evidence="4" type="ORF">EV684_11427</name>
</gene>
<dbReference type="EMBL" id="SLXD01000014">
    <property type="protein sequence ID" value="TCO99730.1"/>
    <property type="molecule type" value="Genomic_DNA"/>
</dbReference>
<dbReference type="PANTHER" id="PTHR44757">
    <property type="entry name" value="DIGUANYLATE CYCLASE DGCP"/>
    <property type="match status" value="1"/>
</dbReference>
<name>A0A4R2M198_RUBGE</name>
<dbReference type="InterPro" id="IPR035919">
    <property type="entry name" value="EAL_sf"/>
</dbReference>
<accession>A0A4R2M198</accession>
<dbReference type="OrthoDB" id="9787688at2"/>
<dbReference type="PROSITE" id="PS50110">
    <property type="entry name" value="RESPONSE_REGULATORY"/>
    <property type="match status" value="1"/>
</dbReference>